<keyword evidence="8" id="KW-0496">Mitochondrion</keyword>
<dbReference type="PANTHER" id="PTHR46356:SF1">
    <property type="entry name" value="MITOCHONDRIAL 2-OXODICARBOXYLATE CARRIER"/>
    <property type="match status" value="1"/>
</dbReference>
<comment type="subcellular location">
    <subcellularLocation>
        <location evidence="1">Mitochondrion inner membrane</location>
        <topology evidence="1">Multi-pass membrane protein</topology>
    </subcellularLocation>
</comment>
<dbReference type="PANTHER" id="PTHR46356">
    <property type="entry name" value="MITOCHONDRIAL 2-OXODICARBOXYLATE CARRIER"/>
    <property type="match status" value="1"/>
</dbReference>
<keyword evidence="3 21" id="KW-0813">Transport</keyword>
<evidence type="ECO:0000256" key="4">
    <source>
        <dbReference type="ARBA" id="ARBA00022692"/>
    </source>
</evidence>
<keyword evidence="5" id="KW-0677">Repeat</keyword>
<evidence type="ECO:0000256" key="6">
    <source>
        <dbReference type="ARBA" id="ARBA00022792"/>
    </source>
</evidence>
<evidence type="ECO:0000313" key="23">
    <source>
        <dbReference type="Proteomes" id="UP000494163"/>
    </source>
</evidence>
<evidence type="ECO:0000256" key="21">
    <source>
        <dbReference type="RuleBase" id="RU000488"/>
    </source>
</evidence>
<protein>
    <recommendedName>
        <fullName evidence="11">Mitochondrial 2-oxodicarboxylate carrier</fullName>
    </recommendedName>
    <alternativeName>
        <fullName evidence="12">Solute carrier family 25 member 21</fullName>
    </alternativeName>
</protein>
<dbReference type="OrthoDB" id="434783at2759"/>
<evidence type="ECO:0000313" key="22">
    <source>
        <dbReference type="EMBL" id="ALC39031.1"/>
    </source>
</evidence>
<proteinExistence type="inferred from homology"/>
<dbReference type="InterPro" id="IPR051752">
    <property type="entry name" value="Mito_2-oxodicarb_carrier"/>
</dbReference>
<evidence type="ECO:0000256" key="16">
    <source>
        <dbReference type="ARBA" id="ARBA00048303"/>
    </source>
</evidence>
<comment type="catalytic activity">
    <reaction evidence="17">
        <text>2-oxoheptanedioate(in) + 2-oxoglutarate(out) = 2-oxoheptanedioate(out) + 2-oxoglutarate(in)</text>
        <dbReference type="Rhea" id="RHEA:71755"/>
        <dbReference type="ChEBI" id="CHEBI:16810"/>
        <dbReference type="ChEBI" id="CHEBI:72701"/>
    </reaction>
</comment>
<evidence type="ECO:0000256" key="10">
    <source>
        <dbReference type="ARBA" id="ARBA00036018"/>
    </source>
</evidence>
<keyword evidence="23" id="KW-1185">Reference proteome</keyword>
<evidence type="ECO:0000256" key="18">
    <source>
        <dbReference type="ARBA" id="ARBA00048920"/>
    </source>
</evidence>
<evidence type="ECO:0000256" key="11">
    <source>
        <dbReference type="ARBA" id="ARBA00039747"/>
    </source>
</evidence>
<reference evidence="22 23" key="1">
    <citation type="submission" date="2015-08" db="EMBL/GenBank/DDBJ databases">
        <title>Ancestral chromatin configuration constrains chromatin evolution on differentiating sex chromosomes in Drosophila.</title>
        <authorList>
            <person name="Zhou Q."/>
            <person name="Bachtrog D."/>
        </authorList>
    </citation>
    <scope>NUCLEOTIDE SEQUENCE [LARGE SCALE GENOMIC DNA]</scope>
    <source>
        <tissue evidence="22">Whole larvae</tissue>
    </source>
</reference>
<evidence type="ECO:0000256" key="17">
    <source>
        <dbReference type="ARBA" id="ARBA00048581"/>
    </source>
</evidence>
<comment type="similarity">
    <text evidence="2 21">Belongs to the mitochondrial carrier (TC 2.A.29) family.</text>
</comment>
<name>A0A0M5J1H2_DROBS</name>
<dbReference type="EMBL" id="CP012523">
    <property type="protein sequence ID" value="ALC39031.1"/>
    <property type="molecule type" value="Genomic_DNA"/>
</dbReference>
<evidence type="ECO:0000256" key="2">
    <source>
        <dbReference type="ARBA" id="ARBA00006375"/>
    </source>
</evidence>
<dbReference type="PROSITE" id="PS50920">
    <property type="entry name" value="SOLCAR"/>
    <property type="match status" value="3"/>
</dbReference>
<comment type="catalytic activity">
    <reaction evidence="18">
        <text>glutarate(in) + 2-oxoglutarate(out) = glutarate(out) + 2-oxoglutarate(in)</text>
        <dbReference type="Rhea" id="RHEA:71751"/>
        <dbReference type="ChEBI" id="CHEBI:16810"/>
        <dbReference type="ChEBI" id="CHEBI:30921"/>
    </reaction>
</comment>
<keyword evidence="4 20" id="KW-0812">Transmembrane</keyword>
<evidence type="ECO:0000256" key="13">
    <source>
        <dbReference type="ARBA" id="ARBA00046087"/>
    </source>
</evidence>
<comment type="catalytic activity">
    <reaction evidence="16">
        <text>L-2-aminoadipate(in) + 2-oxoglutarate(out) = L-2-aminoadipate(out) + 2-oxoglutarate(in)</text>
        <dbReference type="Rhea" id="RHEA:71747"/>
        <dbReference type="ChEBI" id="CHEBI:16810"/>
        <dbReference type="ChEBI" id="CHEBI:58672"/>
    </reaction>
</comment>
<sequence>MLPMDIIMHDISSGAQSGRYTGVVESFSDIYKREGIRGFWKGVGAPLLIDIPRRAIRFVVFDQTQPLFMFESKHPTLFTYGLAGGLGSIAEVLVMSPFEVIRNAQKRKEKLRKKTSTLTTAVEIIRHQGIGSKGLYRGVTTALLRNCAFHIAYFGFYGSVRDLTPAFHSTTLEFIRRFTIGYVAGALGCLHAMPFDVAKKRIQRPQRCKIKYRWTFSTMHTLCKEEGCRALFKGATRQIIRVAPASAILITGYEFSSEYLMRNYG</sequence>
<evidence type="ECO:0000256" key="15">
    <source>
        <dbReference type="ARBA" id="ARBA00048003"/>
    </source>
</evidence>
<dbReference type="Pfam" id="PF00153">
    <property type="entry name" value="Mito_carr"/>
    <property type="match status" value="3"/>
</dbReference>
<dbReference type="Proteomes" id="UP000494163">
    <property type="component" value="Chromosome 2L"/>
</dbReference>
<evidence type="ECO:0000256" key="9">
    <source>
        <dbReference type="ARBA" id="ARBA00023136"/>
    </source>
</evidence>
<evidence type="ECO:0000256" key="1">
    <source>
        <dbReference type="ARBA" id="ARBA00004448"/>
    </source>
</evidence>
<evidence type="ECO:0000256" key="12">
    <source>
        <dbReference type="ARBA" id="ARBA00041874"/>
    </source>
</evidence>
<evidence type="ECO:0000256" key="8">
    <source>
        <dbReference type="ARBA" id="ARBA00023128"/>
    </source>
</evidence>
<evidence type="ECO:0000256" key="5">
    <source>
        <dbReference type="ARBA" id="ARBA00022737"/>
    </source>
</evidence>
<feature type="repeat" description="Solcar" evidence="20">
    <location>
        <begin position="172"/>
        <end position="259"/>
    </location>
</feature>
<dbReference type="SUPFAM" id="SSF103506">
    <property type="entry name" value="Mitochondrial carrier"/>
    <property type="match status" value="1"/>
</dbReference>
<gene>
    <name evidence="22" type="ORF">Dbus_chr2Lg1116</name>
</gene>
<keyword evidence="7" id="KW-1133">Transmembrane helix</keyword>
<dbReference type="Gene3D" id="1.50.40.10">
    <property type="entry name" value="Mitochondrial carrier domain"/>
    <property type="match status" value="1"/>
</dbReference>
<evidence type="ECO:0000256" key="3">
    <source>
        <dbReference type="ARBA" id="ARBA00022448"/>
    </source>
</evidence>
<dbReference type="InterPro" id="IPR018108">
    <property type="entry name" value="MCP_transmembrane"/>
</dbReference>
<evidence type="ECO:0000256" key="14">
    <source>
        <dbReference type="ARBA" id="ARBA00047537"/>
    </source>
</evidence>
<dbReference type="GO" id="GO:0005743">
    <property type="term" value="C:mitochondrial inner membrane"/>
    <property type="evidence" value="ECO:0007669"/>
    <property type="project" value="UniProtKB-SubCell"/>
</dbReference>
<feature type="repeat" description="Solcar" evidence="20">
    <location>
        <begin position="75"/>
        <end position="163"/>
    </location>
</feature>
<keyword evidence="9 20" id="KW-0472">Membrane</keyword>
<accession>A0A0M5J1H2</accession>
<comment type="function">
    <text evidence="13">Transports dicarboxylates across the inner membranes of mitochondria by a counter-exchange mechanism. Can transport 2-oxoadipate (2-oxohexanedioate), 2-oxoglutarate, adipate (hexanedioate), glutarate, and to a lesser extent, pimelate (heptanedioate), 2-oxopimelate (2-oxoheptanedioate), 2-aminoadipate (2-aminohexanedioate), oxaloacetate, and citrate. Plays a central role in catabolism of lysine, hydroxylysine, and tryptophan, by transporting common metabolite intermediates (such as 2-oxoadipate) into the mitochondria, where it is converted into acetyl-CoA and can enter the citric acid (TCA) cycle.</text>
</comment>
<dbReference type="OMA" id="RNFIFNA"/>
<keyword evidence="6" id="KW-0999">Mitochondrion inner membrane</keyword>
<comment type="catalytic activity">
    <reaction evidence="19">
        <text>hexanedioate(in) + 2-oxoglutarate(out) = hexanedioate(out) + 2-oxoglutarate(in)</text>
        <dbReference type="Rhea" id="RHEA:71743"/>
        <dbReference type="ChEBI" id="CHEBI:16810"/>
        <dbReference type="ChEBI" id="CHEBI:17128"/>
    </reaction>
</comment>
<evidence type="ECO:0000256" key="19">
    <source>
        <dbReference type="ARBA" id="ARBA00048998"/>
    </source>
</evidence>
<organism evidence="22 23">
    <name type="scientific">Drosophila busckii</name>
    <name type="common">Fruit fly</name>
    <dbReference type="NCBI Taxonomy" id="30019"/>
    <lineage>
        <taxon>Eukaryota</taxon>
        <taxon>Metazoa</taxon>
        <taxon>Ecdysozoa</taxon>
        <taxon>Arthropoda</taxon>
        <taxon>Hexapoda</taxon>
        <taxon>Insecta</taxon>
        <taxon>Pterygota</taxon>
        <taxon>Neoptera</taxon>
        <taxon>Endopterygota</taxon>
        <taxon>Diptera</taxon>
        <taxon>Brachycera</taxon>
        <taxon>Muscomorpha</taxon>
        <taxon>Ephydroidea</taxon>
        <taxon>Drosophilidae</taxon>
        <taxon>Drosophila</taxon>
    </lineage>
</organism>
<feature type="repeat" description="Solcar" evidence="20">
    <location>
        <begin position="1"/>
        <end position="67"/>
    </location>
</feature>
<comment type="catalytic activity">
    <reaction evidence="10">
        <text>2-oxoadipate(in) + 2-oxoglutarate(out) = 2-oxoadipate(out) + 2-oxoglutarate(in)</text>
        <dbReference type="Rhea" id="RHEA:71739"/>
        <dbReference type="ChEBI" id="CHEBI:16810"/>
        <dbReference type="ChEBI" id="CHEBI:57499"/>
    </reaction>
</comment>
<evidence type="ECO:0000256" key="7">
    <source>
        <dbReference type="ARBA" id="ARBA00022989"/>
    </source>
</evidence>
<comment type="catalytic activity">
    <reaction evidence="14">
        <text>heptanedioate(in) + 2-oxoglutarate(out) = heptanedioate(out) + 2-oxoglutarate(in)</text>
        <dbReference type="Rhea" id="RHEA:71759"/>
        <dbReference type="ChEBI" id="CHEBI:16810"/>
        <dbReference type="ChEBI" id="CHEBI:36165"/>
    </reaction>
</comment>
<dbReference type="InterPro" id="IPR023395">
    <property type="entry name" value="MCP_dom_sf"/>
</dbReference>
<evidence type="ECO:0000256" key="20">
    <source>
        <dbReference type="PROSITE-ProRule" id="PRU00282"/>
    </source>
</evidence>
<dbReference type="AlphaFoldDB" id="A0A0M5J1H2"/>
<comment type="catalytic activity">
    <reaction evidence="15">
        <text>citrate(in) + 2-oxoglutarate(out) = citrate(out) + 2-oxoglutarate(in)</text>
        <dbReference type="Rhea" id="RHEA:71763"/>
        <dbReference type="ChEBI" id="CHEBI:16810"/>
        <dbReference type="ChEBI" id="CHEBI:16947"/>
    </reaction>
</comment>